<evidence type="ECO:0000313" key="9">
    <source>
        <dbReference type="Proteomes" id="UP001603857"/>
    </source>
</evidence>
<organism evidence="8 9">
    <name type="scientific">Flemingia macrophylla</name>
    <dbReference type="NCBI Taxonomy" id="520843"/>
    <lineage>
        <taxon>Eukaryota</taxon>
        <taxon>Viridiplantae</taxon>
        <taxon>Streptophyta</taxon>
        <taxon>Embryophyta</taxon>
        <taxon>Tracheophyta</taxon>
        <taxon>Spermatophyta</taxon>
        <taxon>Magnoliopsida</taxon>
        <taxon>eudicotyledons</taxon>
        <taxon>Gunneridae</taxon>
        <taxon>Pentapetalae</taxon>
        <taxon>rosids</taxon>
        <taxon>fabids</taxon>
        <taxon>Fabales</taxon>
        <taxon>Fabaceae</taxon>
        <taxon>Papilionoideae</taxon>
        <taxon>50 kb inversion clade</taxon>
        <taxon>NPAAA clade</taxon>
        <taxon>indigoferoid/millettioid clade</taxon>
        <taxon>Phaseoleae</taxon>
        <taxon>Flemingia</taxon>
    </lineage>
</organism>
<evidence type="ECO:0000256" key="2">
    <source>
        <dbReference type="ARBA" id="ARBA00023012"/>
    </source>
</evidence>
<reference evidence="8 9" key="1">
    <citation type="submission" date="2024-08" db="EMBL/GenBank/DDBJ databases">
        <title>Insights into the chromosomal genome structure of Flemingia macrophylla.</title>
        <authorList>
            <person name="Ding Y."/>
            <person name="Zhao Y."/>
            <person name="Bi W."/>
            <person name="Wu M."/>
            <person name="Zhao G."/>
            <person name="Gong Y."/>
            <person name="Li W."/>
            <person name="Zhang P."/>
        </authorList>
    </citation>
    <scope>NUCLEOTIDE SEQUENCE [LARGE SCALE GENOMIC DNA]</scope>
    <source>
        <strain evidence="8">DYQJB</strain>
        <tissue evidence="8">Leaf</tissue>
    </source>
</reference>
<dbReference type="GO" id="GO:0005634">
    <property type="term" value="C:nucleus"/>
    <property type="evidence" value="ECO:0007669"/>
    <property type="project" value="UniProtKB-SubCell"/>
</dbReference>
<evidence type="ECO:0000256" key="1">
    <source>
        <dbReference type="ARBA" id="ARBA00004123"/>
    </source>
</evidence>
<dbReference type="EMBL" id="JBGMDY010000008">
    <property type="protein sequence ID" value="KAL2324145.1"/>
    <property type="molecule type" value="Genomic_DNA"/>
</dbReference>
<keyword evidence="2" id="KW-0902">Two-component regulatory system</keyword>
<keyword evidence="3" id="KW-0805">Transcription regulation</keyword>
<dbReference type="Proteomes" id="UP001603857">
    <property type="component" value="Unassembled WGS sequence"/>
</dbReference>
<sequence>MEDGSISLSHFVPSFARGFDLLLVHNDTMSLVYLSSLLKQYSFKVTATSDASAAASMILHHEGKFKLIMAKANMPGMNDLSFLDIVLKKNIPVISIYSGGFDDVTQKALATGLCYVLKEPICSHDLKYLWQQMYSSRAHSAKRTQNEYSQYTEYHAKGLENIKMKQVVGANGERHNDGNGDMLKRKRTVSEKANTGSLRSTQVNFNNYYKYYSSLNRLIDANKRAIVWTPELHLKFAEAIQARPKQILSRMNEPYLTVRQVASHLQKYKLRLKREENAGSSDLPLVSTASSLGTKEHKIAFDFDPGLPAPKASLKESHIQNQNFLVNNAGTEESEILKTGITVCGSQSPDSTVAQPVSGASVDQNHPQTLYDDFMKKFMENSDNFDLYKNEINPDDVNRYCEMLLRTILDGNDSRFTEPSNGSVFGANENLSVIYVNSCYMYTVG</sequence>
<evidence type="ECO:0000256" key="4">
    <source>
        <dbReference type="ARBA" id="ARBA00023163"/>
    </source>
</evidence>
<comment type="caution">
    <text evidence="8">The sequence shown here is derived from an EMBL/GenBank/DDBJ whole genome shotgun (WGS) entry which is preliminary data.</text>
</comment>
<gene>
    <name evidence="8" type="ORF">Fmac_023203</name>
</gene>
<dbReference type="PANTHER" id="PTHR43874:SF87">
    <property type="entry name" value="HTH MYB-TYPE DOMAIN-CONTAINING PROTEIN"/>
    <property type="match status" value="1"/>
</dbReference>
<dbReference type="InterPro" id="IPR045279">
    <property type="entry name" value="ARR-like"/>
</dbReference>
<evidence type="ECO:0000313" key="8">
    <source>
        <dbReference type="EMBL" id="KAL2324145.1"/>
    </source>
</evidence>
<dbReference type="Gene3D" id="1.10.10.60">
    <property type="entry name" value="Homeodomain-like"/>
    <property type="match status" value="1"/>
</dbReference>
<feature type="domain" description="Response regulatory" evidence="7">
    <location>
        <begin position="20"/>
        <end position="134"/>
    </location>
</feature>
<dbReference type="GO" id="GO:0000160">
    <property type="term" value="P:phosphorelay signal transduction system"/>
    <property type="evidence" value="ECO:0007669"/>
    <property type="project" value="UniProtKB-KW"/>
</dbReference>
<proteinExistence type="predicted"/>
<evidence type="ECO:0000256" key="5">
    <source>
        <dbReference type="ARBA" id="ARBA00023242"/>
    </source>
</evidence>
<evidence type="ECO:0000256" key="3">
    <source>
        <dbReference type="ARBA" id="ARBA00023015"/>
    </source>
</evidence>
<dbReference type="InterPro" id="IPR011006">
    <property type="entry name" value="CheY-like_superfamily"/>
</dbReference>
<name>A0ABD1LKW4_9FABA</name>
<dbReference type="PROSITE" id="PS50110">
    <property type="entry name" value="RESPONSE_REGULATORY"/>
    <property type="match status" value="1"/>
</dbReference>
<evidence type="ECO:0000259" key="7">
    <source>
        <dbReference type="PROSITE" id="PS50110"/>
    </source>
</evidence>
<evidence type="ECO:0000256" key="6">
    <source>
        <dbReference type="PROSITE-ProRule" id="PRU00169"/>
    </source>
</evidence>
<dbReference type="InterPro" id="IPR006447">
    <property type="entry name" value="Myb_dom_plants"/>
</dbReference>
<comment type="caution">
    <text evidence="6">Lacks conserved residue(s) required for the propagation of feature annotation.</text>
</comment>
<protein>
    <recommendedName>
        <fullName evidence="7">Response regulatory domain-containing protein</fullName>
    </recommendedName>
</protein>
<dbReference type="Gene3D" id="3.40.50.2300">
    <property type="match status" value="1"/>
</dbReference>
<comment type="subcellular location">
    <subcellularLocation>
        <location evidence="1">Nucleus</location>
    </subcellularLocation>
</comment>
<keyword evidence="5" id="KW-0539">Nucleus</keyword>
<dbReference type="InterPro" id="IPR009057">
    <property type="entry name" value="Homeodomain-like_sf"/>
</dbReference>
<dbReference type="SUPFAM" id="SSF52172">
    <property type="entry name" value="CheY-like"/>
    <property type="match status" value="1"/>
</dbReference>
<dbReference type="InterPro" id="IPR001789">
    <property type="entry name" value="Sig_transdc_resp-reg_receiver"/>
</dbReference>
<keyword evidence="9" id="KW-1185">Reference proteome</keyword>
<dbReference type="SUPFAM" id="SSF46689">
    <property type="entry name" value="Homeodomain-like"/>
    <property type="match status" value="1"/>
</dbReference>
<keyword evidence="4" id="KW-0804">Transcription</keyword>
<dbReference type="NCBIfam" id="TIGR01557">
    <property type="entry name" value="myb_SHAQKYF"/>
    <property type="match status" value="1"/>
</dbReference>
<accession>A0ABD1LKW4</accession>
<dbReference type="PANTHER" id="PTHR43874">
    <property type="entry name" value="TWO-COMPONENT RESPONSE REGULATOR"/>
    <property type="match status" value="1"/>
</dbReference>
<dbReference type="AlphaFoldDB" id="A0ABD1LKW4"/>